<accession>A0ACA9RKL1</accession>
<name>A0ACA9RKL1_9GLOM</name>
<organism evidence="1 2">
    <name type="scientific">Cetraspora pellucida</name>
    <dbReference type="NCBI Taxonomy" id="1433469"/>
    <lineage>
        <taxon>Eukaryota</taxon>
        <taxon>Fungi</taxon>
        <taxon>Fungi incertae sedis</taxon>
        <taxon>Mucoromycota</taxon>
        <taxon>Glomeromycotina</taxon>
        <taxon>Glomeromycetes</taxon>
        <taxon>Diversisporales</taxon>
        <taxon>Gigasporaceae</taxon>
        <taxon>Cetraspora</taxon>
    </lineage>
</organism>
<protein>
    <submittedName>
        <fullName evidence="1">9_t:CDS:1</fullName>
    </submittedName>
</protein>
<dbReference type="EMBL" id="CAJVPW010075921">
    <property type="protein sequence ID" value="CAG8797508.1"/>
    <property type="molecule type" value="Genomic_DNA"/>
</dbReference>
<reference evidence="1" key="1">
    <citation type="submission" date="2021-06" db="EMBL/GenBank/DDBJ databases">
        <authorList>
            <person name="Kallberg Y."/>
            <person name="Tangrot J."/>
            <person name="Rosling A."/>
        </authorList>
    </citation>
    <scope>NUCLEOTIDE SEQUENCE</scope>
    <source>
        <strain evidence="1">28 12/20/2015</strain>
    </source>
</reference>
<keyword evidence="2" id="KW-1185">Reference proteome</keyword>
<comment type="caution">
    <text evidence="1">The sequence shown here is derived from an EMBL/GenBank/DDBJ whole genome shotgun (WGS) entry which is preliminary data.</text>
</comment>
<proteinExistence type="predicted"/>
<feature type="non-terminal residue" evidence="1">
    <location>
        <position position="1"/>
    </location>
</feature>
<sequence>LYNIPEENVFTDWKEMIKCPKLSDAVVIATLDELHVEPAVAFANKKYNILLEKPMAITIEGCKKITEAVMNNE</sequence>
<evidence type="ECO:0000313" key="2">
    <source>
        <dbReference type="Proteomes" id="UP000789366"/>
    </source>
</evidence>
<gene>
    <name evidence="1" type="ORF">SPELUC_LOCUS17763</name>
</gene>
<feature type="non-terminal residue" evidence="1">
    <location>
        <position position="73"/>
    </location>
</feature>
<dbReference type="Proteomes" id="UP000789366">
    <property type="component" value="Unassembled WGS sequence"/>
</dbReference>
<evidence type="ECO:0000313" key="1">
    <source>
        <dbReference type="EMBL" id="CAG8797508.1"/>
    </source>
</evidence>